<dbReference type="GO" id="GO:0031012">
    <property type="term" value="C:extracellular matrix"/>
    <property type="evidence" value="ECO:0007669"/>
    <property type="project" value="TreeGrafter"/>
</dbReference>
<dbReference type="GO" id="GO:0005615">
    <property type="term" value="C:extracellular space"/>
    <property type="evidence" value="ECO:0007669"/>
    <property type="project" value="TreeGrafter"/>
</dbReference>
<dbReference type="PANTHER" id="PTHR11844">
    <property type="entry name" value="METALLOPROTEASE INHIBITOR"/>
    <property type="match status" value="1"/>
</dbReference>
<evidence type="ECO:0000256" key="1">
    <source>
        <dbReference type="ARBA" id="ARBA00004613"/>
    </source>
</evidence>
<evidence type="ECO:0000256" key="2">
    <source>
        <dbReference type="ARBA" id="ARBA00022525"/>
    </source>
</evidence>
<dbReference type="GO" id="GO:0002020">
    <property type="term" value="F:protease binding"/>
    <property type="evidence" value="ECO:0007669"/>
    <property type="project" value="TreeGrafter"/>
</dbReference>
<dbReference type="PROSITE" id="PS50189">
    <property type="entry name" value="NTR"/>
    <property type="match status" value="1"/>
</dbReference>
<gene>
    <name evidence="7" type="primary">Acey_s0828.g2559</name>
    <name evidence="7" type="ORF">Y032_0828g2559</name>
</gene>
<dbReference type="OrthoDB" id="10481170at2759"/>
<dbReference type="InterPro" id="IPR001134">
    <property type="entry name" value="Netrin_domain"/>
</dbReference>
<dbReference type="STRING" id="53326.A0A016WCU2"/>
<keyword evidence="8" id="KW-1185">Reference proteome</keyword>
<keyword evidence="4" id="KW-0862">Zinc</keyword>
<dbReference type="Pfam" id="PF00965">
    <property type="entry name" value="TIMP"/>
    <property type="match status" value="1"/>
</dbReference>
<feature type="binding site" evidence="4">
    <location>
        <position position="95"/>
    </location>
    <ligand>
        <name>Zn(2+)</name>
        <dbReference type="ChEBI" id="CHEBI:29105"/>
        <note>ligand shared with metalloproteinase partner</note>
    </ligand>
</feature>
<keyword evidence="3 5" id="KW-1015">Disulfide bond</keyword>
<dbReference type="Gene3D" id="2.40.50.120">
    <property type="match status" value="1"/>
</dbReference>
<dbReference type="InterPro" id="IPR008993">
    <property type="entry name" value="TIMP-like_OB-fold"/>
</dbReference>
<dbReference type="GO" id="GO:0046872">
    <property type="term" value="F:metal ion binding"/>
    <property type="evidence" value="ECO:0007669"/>
    <property type="project" value="UniProtKB-KW"/>
</dbReference>
<evidence type="ECO:0000256" key="4">
    <source>
        <dbReference type="PIRSR" id="PIRSR601820-1"/>
    </source>
</evidence>
<dbReference type="PANTHER" id="PTHR11844:SF25">
    <property type="entry name" value="NTR DOMAIN-CONTAINING PROTEIN"/>
    <property type="match status" value="1"/>
</dbReference>
<organism evidence="7 8">
    <name type="scientific">Ancylostoma ceylanicum</name>
    <dbReference type="NCBI Taxonomy" id="53326"/>
    <lineage>
        <taxon>Eukaryota</taxon>
        <taxon>Metazoa</taxon>
        <taxon>Ecdysozoa</taxon>
        <taxon>Nematoda</taxon>
        <taxon>Chromadorea</taxon>
        <taxon>Rhabditida</taxon>
        <taxon>Rhabditina</taxon>
        <taxon>Rhabditomorpha</taxon>
        <taxon>Strongyloidea</taxon>
        <taxon>Ancylostomatidae</taxon>
        <taxon>Ancylostomatinae</taxon>
        <taxon>Ancylostoma</taxon>
    </lineage>
</organism>
<name>A0A016WCU2_9BILA</name>
<keyword evidence="2" id="KW-0964">Secreted</keyword>
<feature type="disulfide bond" evidence="5">
    <location>
        <begin position="95"/>
        <end position="166"/>
    </location>
</feature>
<evidence type="ECO:0000259" key="6">
    <source>
        <dbReference type="PROSITE" id="PS50189"/>
    </source>
</evidence>
<reference evidence="8" key="1">
    <citation type="journal article" date="2015" name="Nat. Genet.">
        <title>The genome and transcriptome of the zoonotic hookworm Ancylostoma ceylanicum identify infection-specific gene families.</title>
        <authorList>
            <person name="Schwarz E.M."/>
            <person name="Hu Y."/>
            <person name="Antoshechkin I."/>
            <person name="Miller M.M."/>
            <person name="Sternberg P.W."/>
            <person name="Aroian R.V."/>
        </authorList>
    </citation>
    <scope>NUCLEOTIDE SEQUENCE</scope>
    <source>
        <strain evidence="8">HY135</strain>
    </source>
</reference>
<keyword evidence="4" id="KW-0479">Metal-binding</keyword>
<sequence>MRPQNRVRRRKDAVVVPVFAPAEGISLNIAEGVTLSSRPRFFEAFEVGFLANCRILEQNVLLENVLLCVKVLLKIPFNMISLIAFVACLTAAHACTCEQPSVEQAFCNKESDIVTWARVMSINGDLEKPEQPWEYTIWHLRTWKGYEKVKDNSTSILTTSSKDADCGLTGLVEEWDYILEGKMEGDKIKITSCNLALPYYQVTPEDMGLLSDLKNGDKKCEVSKN</sequence>
<proteinExistence type="predicted"/>
<comment type="caution">
    <text evidence="7">The sequence shown here is derived from an EMBL/GenBank/DDBJ whole genome shotgun (WGS) entry which is preliminary data.</text>
</comment>
<protein>
    <recommendedName>
        <fullName evidence="6">NTR domain-containing protein</fullName>
    </recommendedName>
</protein>
<dbReference type="GO" id="GO:0051045">
    <property type="term" value="P:negative regulation of membrane protein ectodomain proteolysis"/>
    <property type="evidence" value="ECO:0007669"/>
    <property type="project" value="TreeGrafter"/>
</dbReference>
<accession>A0A016WCU2</accession>
<evidence type="ECO:0000313" key="7">
    <source>
        <dbReference type="EMBL" id="EYC37082.1"/>
    </source>
</evidence>
<evidence type="ECO:0000256" key="3">
    <source>
        <dbReference type="ARBA" id="ARBA00023157"/>
    </source>
</evidence>
<dbReference type="AlphaFoldDB" id="A0A016WCU2"/>
<dbReference type="EMBL" id="JARK01000428">
    <property type="protein sequence ID" value="EYC37082.1"/>
    <property type="molecule type" value="Genomic_DNA"/>
</dbReference>
<dbReference type="GO" id="GO:0008191">
    <property type="term" value="F:metalloendopeptidase inhibitor activity"/>
    <property type="evidence" value="ECO:0007669"/>
    <property type="project" value="InterPro"/>
</dbReference>
<dbReference type="Proteomes" id="UP000024635">
    <property type="component" value="Unassembled WGS sequence"/>
</dbReference>
<feature type="domain" description="NTR" evidence="6">
    <location>
        <begin position="95"/>
        <end position="220"/>
    </location>
</feature>
<evidence type="ECO:0000256" key="5">
    <source>
        <dbReference type="PIRSR" id="PIRSR601820-3"/>
    </source>
</evidence>
<evidence type="ECO:0000313" key="8">
    <source>
        <dbReference type="Proteomes" id="UP000024635"/>
    </source>
</evidence>
<dbReference type="SUPFAM" id="SSF50242">
    <property type="entry name" value="TIMP-like"/>
    <property type="match status" value="1"/>
</dbReference>
<dbReference type="InterPro" id="IPR001820">
    <property type="entry name" value="TIMP"/>
</dbReference>
<comment type="subcellular location">
    <subcellularLocation>
        <location evidence="1">Secreted</location>
    </subcellularLocation>
</comment>
<feature type="disulfide bond" evidence="5">
    <location>
        <begin position="97"/>
        <end position="193"/>
    </location>
</feature>